<dbReference type="SUPFAM" id="SSF56784">
    <property type="entry name" value="HAD-like"/>
    <property type="match status" value="1"/>
</dbReference>
<dbReference type="RefSeq" id="WP_009629081.1">
    <property type="nucleotide sequence ID" value="NZ_VBTY01000242.1"/>
</dbReference>
<dbReference type="Proteomes" id="UP001152872">
    <property type="component" value="Unassembled WGS sequence"/>
</dbReference>
<dbReference type="InterPro" id="IPR036412">
    <property type="entry name" value="HAD-like_sf"/>
</dbReference>
<protein>
    <submittedName>
        <fullName evidence="1">Uncharacterized protein</fullName>
    </submittedName>
</protein>
<comment type="caution">
    <text evidence="1">The sequence shown here is derived from an EMBL/GenBank/DDBJ whole genome shotgun (WGS) entry which is preliminary data.</text>
</comment>
<dbReference type="AlphaFoldDB" id="A0A9X4MIR8"/>
<dbReference type="Gene3D" id="3.40.50.1000">
    <property type="entry name" value="HAD superfamily/HAD-like"/>
    <property type="match status" value="1"/>
</dbReference>
<dbReference type="EMBL" id="VBTY01000242">
    <property type="protein sequence ID" value="MDG3496884.1"/>
    <property type="molecule type" value="Genomic_DNA"/>
</dbReference>
<organism evidence="1 2">
    <name type="scientific">Pseudanabaena catenata USMAC16</name>
    <dbReference type="NCBI Taxonomy" id="1855837"/>
    <lineage>
        <taxon>Bacteria</taxon>
        <taxon>Bacillati</taxon>
        <taxon>Cyanobacteriota</taxon>
        <taxon>Cyanophyceae</taxon>
        <taxon>Pseudanabaenales</taxon>
        <taxon>Pseudanabaenaceae</taxon>
        <taxon>Pseudanabaena</taxon>
    </lineage>
</organism>
<sequence>MSQILSQIYSFDIFDTLLTRLVSEPTEIFRICGDRALHFGWINFTAETFQKVRINAEGRSRLFYEAGEVTLDEIYREVANTLEISAETIQKLKQLELDVEAEYLVAVPQARQLLEKARRSHPHVLFLSDMYLPEAFLEEQLQQHGFWQTGDRLYVSCQYRKSKGSGDLFLKAIADSQLRPQDLTHIGNSWQPDVAKPRALGIKAIHFDAANPNRYESILQENARFTNGITSLLAGLSRYTRLSREPKTSKEAIIGNIAASVAAPILTAYTIWILQQAKARQLARIYFLARDGEILLQIAQELAPKIYPEVELRYLYVSRQALRMPGLTKIDKAFWEWMFDDTDIFSINSLLARMCLDRTTAEEIFTSLGYPFELWQKNLSAQERITLRTKLERHAPLQELVLQIAAQKREVLKAYLQQEKMLDGQAFGLVDVGWRGSLQISLENAFALFGTKNPVGFYFALDKPSGGLKHRGEAIAFFFNLNHAVGLRNDIDYRYVSAMEVFCAGCEGTTLDYALQADGSVVPLLKHPHNQPALTWGLEFFQQSVIAFVRHLVERSPTDLIFLTSPKLWREALDRLFLTFNDTPTQQEAEAFTDCPFFDDPNELYHFYWAMPFRLVDVLKYAIALSAGFTVHRNAWYEASLLVSSPLVKAYLPIAIVQRKILKRCKKLVMSLKNTK</sequence>
<keyword evidence="2" id="KW-1185">Reference proteome</keyword>
<accession>A0A9X4MIR8</accession>
<name>A0A9X4MIR8_9CYAN</name>
<evidence type="ECO:0000313" key="1">
    <source>
        <dbReference type="EMBL" id="MDG3496884.1"/>
    </source>
</evidence>
<reference evidence="1" key="1">
    <citation type="submission" date="2019-05" db="EMBL/GenBank/DDBJ databases">
        <title>Whole genome sequencing of Pseudanabaena catenata USMAC16.</title>
        <authorList>
            <person name="Khan Z."/>
            <person name="Omar W.M."/>
            <person name="Convey P."/>
            <person name="Merican F."/>
            <person name="Najimudin N."/>
        </authorList>
    </citation>
    <scope>NUCLEOTIDE SEQUENCE</scope>
    <source>
        <strain evidence="1">USMAC16</strain>
    </source>
</reference>
<dbReference type="InterPro" id="IPR023214">
    <property type="entry name" value="HAD_sf"/>
</dbReference>
<proteinExistence type="predicted"/>
<evidence type="ECO:0000313" key="2">
    <source>
        <dbReference type="Proteomes" id="UP001152872"/>
    </source>
</evidence>
<gene>
    <name evidence="1" type="ORF">FEV09_20300</name>
</gene>